<dbReference type="PROSITE" id="PS51257">
    <property type="entry name" value="PROKAR_LIPOPROTEIN"/>
    <property type="match status" value="1"/>
</dbReference>
<dbReference type="Pfam" id="PF16103">
    <property type="entry name" value="DUF4822"/>
    <property type="match status" value="2"/>
</dbReference>
<evidence type="ECO:0000256" key="1">
    <source>
        <dbReference type="SAM" id="SignalP"/>
    </source>
</evidence>
<accession>A0ABV0BVQ2</accession>
<dbReference type="Gene3D" id="2.40.128.540">
    <property type="entry name" value="Domain of unknown function DUF4822"/>
    <property type="match status" value="2"/>
</dbReference>
<dbReference type="Proteomes" id="UP001409291">
    <property type="component" value="Unassembled WGS sequence"/>
</dbReference>
<feature type="domain" description="DUF4822" evidence="2">
    <location>
        <begin position="167"/>
        <end position="272"/>
    </location>
</feature>
<evidence type="ECO:0000259" key="2">
    <source>
        <dbReference type="Pfam" id="PF16103"/>
    </source>
</evidence>
<feature type="signal peptide" evidence="1">
    <location>
        <begin position="1"/>
        <end position="21"/>
    </location>
</feature>
<keyword evidence="4" id="KW-1185">Reference proteome</keyword>
<organism evidence="3 4">
    <name type="scientific">Sphingobacterium kitahiroshimense</name>
    <dbReference type="NCBI Taxonomy" id="470446"/>
    <lineage>
        <taxon>Bacteria</taxon>
        <taxon>Pseudomonadati</taxon>
        <taxon>Bacteroidota</taxon>
        <taxon>Sphingobacteriia</taxon>
        <taxon>Sphingobacteriales</taxon>
        <taxon>Sphingobacteriaceae</taxon>
        <taxon>Sphingobacterium</taxon>
    </lineage>
</organism>
<feature type="domain" description="DUF4822" evidence="2">
    <location>
        <begin position="40"/>
        <end position="139"/>
    </location>
</feature>
<evidence type="ECO:0000313" key="3">
    <source>
        <dbReference type="EMBL" id="MEN5378875.1"/>
    </source>
</evidence>
<gene>
    <name evidence="3" type="ORF">ABE541_16555</name>
</gene>
<dbReference type="InterPro" id="IPR032247">
    <property type="entry name" value="DUF4822"/>
</dbReference>
<comment type="caution">
    <text evidence="3">The sequence shown here is derived from an EMBL/GenBank/DDBJ whole genome shotgun (WGS) entry which is preliminary data.</text>
</comment>
<reference evidence="3 4" key="1">
    <citation type="submission" date="2024-04" db="EMBL/GenBank/DDBJ databases">
        <title>WGS of bacteria from Torrens River.</title>
        <authorList>
            <person name="Wyrsch E.R."/>
            <person name="Drigo B."/>
        </authorList>
    </citation>
    <scope>NUCLEOTIDE SEQUENCE [LARGE SCALE GENOMIC DNA]</scope>
    <source>
        <strain evidence="3 4">TWI391</strain>
    </source>
</reference>
<dbReference type="RefSeq" id="WP_346581738.1">
    <property type="nucleotide sequence ID" value="NZ_JBDJLH010000017.1"/>
</dbReference>
<protein>
    <submittedName>
        <fullName evidence="3">DUF4822 domain-containing protein</fullName>
    </submittedName>
</protein>
<sequence>MRIIKKLCYLVVAITVSATIASCSKKDNPFIPEDPLTAEQILSSTPWVTTHVKDSSGTEIPLDDPRLNGFVGFVYFRSDASFALYGADKILKALGKYSIDAEGKKMDMKNLGPDGSEIINHMINFTQLDQDGLVYTITPDPVAAPDVFYLISLKRTVEAEPANGQYVLASKVWKTTGAKDEDGNDVALDDPKVADLVEYSFYKANGDFTIFGFNDVLKISGKWALSADGKNAVLNGAIVDTGIAFKRDVQVMTLNNDEFTYKIFTNNGTFNIINTPVDKTEPK</sequence>
<keyword evidence="1" id="KW-0732">Signal</keyword>
<name>A0ABV0BVQ2_9SPHI</name>
<proteinExistence type="predicted"/>
<dbReference type="EMBL" id="JBDJNQ010000008">
    <property type="protein sequence ID" value="MEN5378875.1"/>
    <property type="molecule type" value="Genomic_DNA"/>
</dbReference>
<evidence type="ECO:0000313" key="4">
    <source>
        <dbReference type="Proteomes" id="UP001409291"/>
    </source>
</evidence>
<feature type="chain" id="PRO_5046474334" evidence="1">
    <location>
        <begin position="22"/>
        <end position="283"/>
    </location>
</feature>